<organism evidence="1">
    <name type="scientific">marine sediment metagenome</name>
    <dbReference type="NCBI Taxonomy" id="412755"/>
    <lineage>
        <taxon>unclassified sequences</taxon>
        <taxon>metagenomes</taxon>
        <taxon>ecological metagenomes</taxon>
    </lineage>
</organism>
<comment type="caution">
    <text evidence="1">The sequence shown here is derived from an EMBL/GenBank/DDBJ whole genome shotgun (WGS) entry which is preliminary data.</text>
</comment>
<dbReference type="EMBL" id="LAZR01018183">
    <property type="protein sequence ID" value="KKL97372.1"/>
    <property type="molecule type" value="Genomic_DNA"/>
</dbReference>
<dbReference type="AlphaFoldDB" id="A0A0F9JEG6"/>
<sequence length="138" mass="14221">MTNEALPRTARLNAIDMTWFNDDMVGAERGSILKYSGARIVALSSAVNDIPAGILGREKITGDGRTQVPVFIDGIYDCYVLSESAVTVGQGLMISGANVLSGAAAGDALLGRIIGKALEPVDAGVPTTIQVMINGAGN</sequence>
<gene>
    <name evidence="1" type="ORF">LCGC14_1835100</name>
</gene>
<name>A0A0F9JEG6_9ZZZZ</name>
<reference evidence="1" key="1">
    <citation type="journal article" date="2015" name="Nature">
        <title>Complex archaea that bridge the gap between prokaryotes and eukaryotes.</title>
        <authorList>
            <person name="Spang A."/>
            <person name="Saw J.H."/>
            <person name="Jorgensen S.L."/>
            <person name="Zaremba-Niedzwiedzka K."/>
            <person name="Martijn J."/>
            <person name="Lind A.E."/>
            <person name="van Eijk R."/>
            <person name="Schleper C."/>
            <person name="Guy L."/>
            <person name="Ettema T.J."/>
        </authorList>
    </citation>
    <scope>NUCLEOTIDE SEQUENCE</scope>
</reference>
<protein>
    <submittedName>
        <fullName evidence="1">Uncharacterized protein</fullName>
    </submittedName>
</protein>
<accession>A0A0F9JEG6</accession>
<evidence type="ECO:0000313" key="1">
    <source>
        <dbReference type="EMBL" id="KKL97372.1"/>
    </source>
</evidence>
<proteinExistence type="predicted"/>